<dbReference type="Proteomes" id="UP001216390">
    <property type="component" value="Chromosome"/>
</dbReference>
<dbReference type="AlphaFoldDB" id="A0AAE9YCA7"/>
<reference evidence="2" key="1">
    <citation type="submission" date="2023-01" db="EMBL/GenBank/DDBJ databases">
        <title>The diversity of Class Acidimicrobiia in South China Sea sediment environments and the proposal of Iamia marina sp. nov., a novel species of the genus Iamia.</title>
        <authorList>
            <person name="He Y."/>
            <person name="Tian X."/>
        </authorList>
    </citation>
    <scope>NUCLEOTIDE SEQUENCE</scope>
    <source>
        <strain evidence="2">DSM 19957</strain>
    </source>
</reference>
<keyword evidence="3" id="KW-1185">Reference proteome</keyword>
<organism evidence="2 3">
    <name type="scientific">Iamia majanohamensis</name>
    <dbReference type="NCBI Taxonomy" id="467976"/>
    <lineage>
        <taxon>Bacteria</taxon>
        <taxon>Bacillati</taxon>
        <taxon>Actinomycetota</taxon>
        <taxon>Acidimicrobiia</taxon>
        <taxon>Acidimicrobiales</taxon>
        <taxon>Iamiaceae</taxon>
        <taxon>Iamia</taxon>
    </lineage>
</organism>
<feature type="domain" description="DUF4007" evidence="1">
    <location>
        <begin position="14"/>
        <end position="305"/>
    </location>
</feature>
<gene>
    <name evidence="2" type="ORF">PO878_17205</name>
</gene>
<evidence type="ECO:0000259" key="1">
    <source>
        <dbReference type="Pfam" id="PF13182"/>
    </source>
</evidence>
<evidence type="ECO:0000313" key="3">
    <source>
        <dbReference type="Proteomes" id="UP001216390"/>
    </source>
</evidence>
<proteinExistence type="predicted"/>
<sequence>MRAVDLGEWCEPSFARHETFHPRFGWLRKAYERNDPSAESVFHRSDATVALGVGKNMVNAIRYWSVAFGVLAPYKRPGDRIERYVPTPLARAIFDEGGWDPFVEDPATLWVLHWNLLQPPCLAPSWWVAFNLLDAQQFDDTVLAECIAEAVRSFEGWDNVVPGSIKKDADCVLRTYASRSSGRQGLDDLLDCPFRDLGLIEAVEGEARRYRFNTAPKATLPDEVIAYASLMFMARVSPGARSISLARLARDPGSPGQAFKVGERALFEALERVSTSDADLSVAEPAGLRQLHVNDSPAPVGHKLLGVHFERAADVRSWESMVGTRTSELKKARQTLTEQSDTIDVLRATSHVAAIDAELLLLEGVVA</sequence>
<name>A0AAE9YCA7_9ACTN</name>
<protein>
    <submittedName>
        <fullName evidence="2">DUF4007 family protein</fullName>
    </submittedName>
</protein>
<dbReference type="Pfam" id="PF13182">
    <property type="entry name" value="DUF4007"/>
    <property type="match status" value="1"/>
</dbReference>
<evidence type="ECO:0000313" key="2">
    <source>
        <dbReference type="EMBL" id="WCO66242.1"/>
    </source>
</evidence>
<dbReference type="EMBL" id="CP116942">
    <property type="protein sequence ID" value="WCO66242.1"/>
    <property type="molecule type" value="Genomic_DNA"/>
</dbReference>
<accession>A0AAE9YCA7</accession>
<dbReference type="KEGG" id="ima:PO878_17205"/>
<dbReference type="InterPro" id="IPR025248">
    <property type="entry name" value="DUF4007"/>
</dbReference>
<dbReference type="RefSeq" id="WP_272735766.1">
    <property type="nucleotide sequence ID" value="NZ_CP116942.1"/>
</dbReference>